<keyword evidence="2" id="KW-1185">Reference proteome</keyword>
<reference evidence="1 2" key="1">
    <citation type="submission" date="2016-01" db="EMBL/GenBank/DDBJ databases">
        <authorList>
            <person name="Peeters C."/>
        </authorList>
    </citation>
    <scope>NUCLEOTIDE SEQUENCE [LARGE SCALE GENOMIC DNA]</scope>
    <source>
        <strain evidence="1">LMG 29315</strain>
    </source>
</reference>
<evidence type="ECO:0008006" key="3">
    <source>
        <dbReference type="Google" id="ProtNLM"/>
    </source>
</evidence>
<sequence length="61" mass="6898">MEQDSGTDITLRIYRAPSGQWWGRLIVGGEEIKRIGYCASPEAVEQAVRDTGLYPDHIEVY</sequence>
<gene>
    <name evidence="1" type="ORF">AWB72_05621</name>
</gene>
<organism evidence="1 2">
    <name type="scientific">Caballeronia concitans</name>
    <dbReference type="NCBI Taxonomy" id="1777133"/>
    <lineage>
        <taxon>Bacteria</taxon>
        <taxon>Pseudomonadati</taxon>
        <taxon>Pseudomonadota</taxon>
        <taxon>Betaproteobacteria</taxon>
        <taxon>Burkholderiales</taxon>
        <taxon>Burkholderiaceae</taxon>
        <taxon>Caballeronia</taxon>
    </lineage>
</organism>
<protein>
    <recommendedName>
        <fullName evidence="3">DUF1508 domain-containing protein</fullName>
    </recommendedName>
</protein>
<accession>A0A658R5F7</accession>
<comment type="caution">
    <text evidence="1">The sequence shown here is derived from an EMBL/GenBank/DDBJ whole genome shotgun (WGS) entry which is preliminary data.</text>
</comment>
<evidence type="ECO:0000313" key="2">
    <source>
        <dbReference type="Proteomes" id="UP000198263"/>
    </source>
</evidence>
<dbReference type="EMBL" id="FCNV02000030">
    <property type="protein sequence ID" value="SAL52659.1"/>
    <property type="molecule type" value="Genomic_DNA"/>
</dbReference>
<name>A0A658R5F7_9BURK</name>
<dbReference type="AlphaFoldDB" id="A0A658R5F7"/>
<dbReference type="Proteomes" id="UP000198263">
    <property type="component" value="Unassembled WGS sequence"/>
</dbReference>
<proteinExistence type="predicted"/>
<evidence type="ECO:0000313" key="1">
    <source>
        <dbReference type="EMBL" id="SAL52659.1"/>
    </source>
</evidence>